<evidence type="ECO:0000256" key="1">
    <source>
        <dbReference type="SAM" id="SignalP"/>
    </source>
</evidence>
<reference evidence="2" key="1">
    <citation type="submission" date="2021-08" db="EMBL/GenBank/DDBJ databases">
        <title>Global Aspergillus fumigatus from environmental and clinical sources.</title>
        <authorList>
            <person name="Barber A."/>
            <person name="Sae-Ong T."/>
        </authorList>
    </citation>
    <scope>NUCLEOTIDE SEQUENCE</scope>
    <source>
        <strain evidence="2">NRZ-2016-071</strain>
    </source>
</reference>
<feature type="chain" id="PRO_5040302151" evidence="1">
    <location>
        <begin position="33"/>
        <end position="173"/>
    </location>
</feature>
<proteinExistence type="predicted"/>
<comment type="caution">
    <text evidence="2">The sequence shown here is derived from an EMBL/GenBank/DDBJ whole genome shotgun (WGS) entry which is preliminary data.</text>
</comment>
<name>A0A9P8ST02_ASPFM</name>
<sequence>MRAPISLLCLFAQTSCLVCLWSSFALIQGVAASRHDPSGVVYEAAAPPPLARRQDLQYFAGALGGAAPAVRSTGDSERPYGVSGNTFTDFESAAQRSCNEQFDSCQKIANTDRSASFSLQDCQDQLKRCMSVSTAQAMAAGINHPDSASDTTAGPIAQTTIPYDDEFDLVCDL</sequence>
<feature type="signal peptide" evidence="1">
    <location>
        <begin position="1"/>
        <end position="32"/>
    </location>
</feature>
<organism evidence="2 3">
    <name type="scientific">Aspergillus fumigatus</name>
    <name type="common">Neosartorya fumigata</name>
    <dbReference type="NCBI Taxonomy" id="746128"/>
    <lineage>
        <taxon>Eukaryota</taxon>
        <taxon>Fungi</taxon>
        <taxon>Dikarya</taxon>
        <taxon>Ascomycota</taxon>
        <taxon>Pezizomycotina</taxon>
        <taxon>Eurotiomycetes</taxon>
        <taxon>Eurotiomycetidae</taxon>
        <taxon>Eurotiales</taxon>
        <taxon>Aspergillaceae</taxon>
        <taxon>Aspergillus</taxon>
        <taxon>Aspergillus subgen. Fumigati</taxon>
    </lineage>
</organism>
<accession>A0A9P8ST02</accession>
<evidence type="ECO:0000313" key="3">
    <source>
        <dbReference type="Proteomes" id="UP000813423"/>
    </source>
</evidence>
<evidence type="ECO:0000313" key="2">
    <source>
        <dbReference type="EMBL" id="KAH1904575.1"/>
    </source>
</evidence>
<dbReference type="EMBL" id="JAIBSC010000046">
    <property type="protein sequence ID" value="KAH1904575.1"/>
    <property type="molecule type" value="Genomic_DNA"/>
</dbReference>
<gene>
    <name evidence="2" type="ORF">KXV57_006350</name>
</gene>
<protein>
    <submittedName>
        <fullName evidence="2">Uncharacterized protein</fullName>
    </submittedName>
</protein>
<dbReference type="AlphaFoldDB" id="A0A9P8ST02"/>
<keyword evidence="1" id="KW-0732">Signal</keyword>
<dbReference type="Proteomes" id="UP000813423">
    <property type="component" value="Unassembled WGS sequence"/>
</dbReference>